<dbReference type="PROSITE" id="PS51257">
    <property type="entry name" value="PROKAR_LIPOPROTEIN"/>
    <property type="match status" value="1"/>
</dbReference>
<dbReference type="Pfam" id="PF16389">
    <property type="entry name" value="DUF4998"/>
    <property type="match status" value="1"/>
</dbReference>
<accession>A0A386HPE9</accession>
<sequence length="421" mass="45083">MILNKKIIVALVILLVVIVSCSKMDSYKEKFEKGGPITYAGKMDSVNVLPGRNRVVIKGLFTSDPNIVKYRVFWKSRQDSIEVPVTRSSSVDTPKIIIPNLEEGTQSFEIRTYDKLGNSSVPVYVTGNVYGDAYQSSIINRGVVDASLQNDGSALITWADVSPDAGVLSMYIQYKDAANNLHDTIINSIAIGQATSLPNIKVGSSFSYRTAFLPAPNAVDTFYTLSQTHSVKADVTSIYLSNVGPDFKGALSSDGRFGILAAPWVTNDGAKNKGNAGTKYGGYQHASWQSAGVITWETWNNTPVVDGKLYQVTSSPLPAGTYTISFNYYSEIQSNSSVYVIAASGGNGIPSSDSLSNALGYSALFNGATVGTTSPNVTETKSFNFTISTPQLVSIGVLGNIIGNGNPGSYFEIRSIALIQN</sequence>
<organism evidence="2 3">
    <name type="scientific">Arachidicoccus soli</name>
    <dbReference type="NCBI Taxonomy" id="2341117"/>
    <lineage>
        <taxon>Bacteria</taxon>
        <taxon>Pseudomonadati</taxon>
        <taxon>Bacteroidota</taxon>
        <taxon>Chitinophagia</taxon>
        <taxon>Chitinophagales</taxon>
        <taxon>Chitinophagaceae</taxon>
        <taxon>Arachidicoccus</taxon>
    </lineage>
</organism>
<gene>
    <name evidence="2" type="ORF">D6B99_08955</name>
</gene>
<reference evidence="2 3" key="1">
    <citation type="submission" date="2018-09" db="EMBL/GenBank/DDBJ databases">
        <title>Arachidicoccus sp. nov., a bacterium isolated from soil.</title>
        <authorList>
            <person name="Weon H.-Y."/>
            <person name="Kwon S.-W."/>
            <person name="Lee S.A."/>
        </authorList>
    </citation>
    <scope>NUCLEOTIDE SEQUENCE [LARGE SCALE GENOMIC DNA]</scope>
    <source>
        <strain evidence="2 3">KIS59-12</strain>
    </source>
</reference>
<dbReference type="OrthoDB" id="1043438at2"/>
<dbReference type="AlphaFoldDB" id="A0A386HPE9"/>
<dbReference type="EMBL" id="CP032489">
    <property type="protein sequence ID" value="AYD47715.1"/>
    <property type="molecule type" value="Genomic_DNA"/>
</dbReference>
<evidence type="ECO:0000313" key="3">
    <source>
        <dbReference type="Proteomes" id="UP000266118"/>
    </source>
</evidence>
<protein>
    <submittedName>
        <fullName evidence="2">DUF5013 domain-containing protein</fullName>
    </submittedName>
</protein>
<dbReference type="InterPro" id="IPR032181">
    <property type="entry name" value="DUF5013"/>
</dbReference>
<evidence type="ECO:0000313" key="2">
    <source>
        <dbReference type="EMBL" id="AYD47715.1"/>
    </source>
</evidence>
<dbReference type="Pfam" id="PF16405">
    <property type="entry name" value="DUF5013"/>
    <property type="match status" value="1"/>
</dbReference>
<proteinExistence type="predicted"/>
<feature type="domain" description="DUF5013" evidence="1">
    <location>
        <begin position="242"/>
        <end position="396"/>
    </location>
</feature>
<dbReference type="RefSeq" id="WP_119987205.1">
    <property type="nucleotide sequence ID" value="NZ_CP032489.1"/>
</dbReference>
<name>A0A386HPE9_9BACT</name>
<keyword evidence="3" id="KW-1185">Reference proteome</keyword>
<dbReference type="Proteomes" id="UP000266118">
    <property type="component" value="Chromosome"/>
</dbReference>
<dbReference type="KEGG" id="ark:D6B99_08955"/>
<evidence type="ECO:0000259" key="1">
    <source>
        <dbReference type="Pfam" id="PF16405"/>
    </source>
</evidence>